<evidence type="ECO:0000313" key="2">
    <source>
        <dbReference type="Proteomes" id="UP000015102"/>
    </source>
</evidence>
<protein>
    <submittedName>
        <fullName evidence="1">Uncharacterized protein</fullName>
    </submittedName>
</protein>
<dbReference type="EMBL" id="CAQQ02150622">
    <property type="status" value="NOT_ANNOTATED_CDS"/>
    <property type="molecule type" value="Genomic_DNA"/>
</dbReference>
<dbReference type="Proteomes" id="UP000015102">
    <property type="component" value="Unassembled WGS sequence"/>
</dbReference>
<name>T1H4C8_MEGSC</name>
<reference evidence="1" key="2">
    <citation type="submission" date="2015-06" db="UniProtKB">
        <authorList>
            <consortium name="EnsemblMetazoa"/>
        </authorList>
    </citation>
    <scope>IDENTIFICATION</scope>
</reference>
<evidence type="ECO:0000313" key="1">
    <source>
        <dbReference type="EnsemblMetazoa" id="MESCA011137-PA"/>
    </source>
</evidence>
<dbReference type="AlphaFoldDB" id="T1H4C8"/>
<dbReference type="EnsemblMetazoa" id="MESCA011137-RA">
    <property type="protein sequence ID" value="MESCA011137-PA"/>
    <property type="gene ID" value="MESCA011137"/>
</dbReference>
<keyword evidence="2" id="KW-1185">Reference proteome</keyword>
<organism evidence="1 2">
    <name type="scientific">Megaselia scalaris</name>
    <name type="common">Humpbacked fly</name>
    <name type="synonym">Phora scalaris</name>
    <dbReference type="NCBI Taxonomy" id="36166"/>
    <lineage>
        <taxon>Eukaryota</taxon>
        <taxon>Metazoa</taxon>
        <taxon>Ecdysozoa</taxon>
        <taxon>Arthropoda</taxon>
        <taxon>Hexapoda</taxon>
        <taxon>Insecta</taxon>
        <taxon>Pterygota</taxon>
        <taxon>Neoptera</taxon>
        <taxon>Endopterygota</taxon>
        <taxon>Diptera</taxon>
        <taxon>Brachycera</taxon>
        <taxon>Muscomorpha</taxon>
        <taxon>Platypezoidea</taxon>
        <taxon>Phoridae</taxon>
        <taxon>Megaseliini</taxon>
        <taxon>Megaselia</taxon>
    </lineage>
</organism>
<dbReference type="HOGENOM" id="CLU_2433190_0_0_1"/>
<reference evidence="2" key="1">
    <citation type="submission" date="2013-02" db="EMBL/GenBank/DDBJ databases">
        <authorList>
            <person name="Hughes D."/>
        </authorList>
    </citation>
    <scope>NUCLEOTIDE SEQUENCE</scope>
    <source>
        <strain>Durham</strain>
        <strain evidence="2">NC isolate 2 -- Noor lab</strain>
    </source>
</reference>
<proteinExistence type="predicted"/>
<accession>T1H4C8</accession>
<sequence length="91" mass="10560">MVFKLKTKLKFLDFKMFKIIIYIAAICSVSLAGPMKVVQFEDLGHNLYNAEYLDYDDIEFLSDDDDYNLMTDDTMSEIESRAPEVISNDDE</sequence>